<evidence type="ECO:0000313" key="1">
    <source>
        <dbReference type="EMBL" id="KKL65809.1"/>
    </source>
</evidence>
<dbReference type="Gene3D" id="1.10.10.10">
    <property type="entry name" value="Winged helix-like DNA-binding domain superfamily/Winged helix DNA-binding domain"/>
    <property type="match status" value="1"/>
</dbReference>
<sequence length="127" mass="14568">MPSRRERLPWICPAHGSLNIGARAMTAIQNQWYISSSHGTVLFHIAANPQCTIRDIANAMCLTQRTVWGVIGDLRQARMLRVRKNGRRHHYTVNLDAPFLHPTLTGYTLWPILGKIVEQTRRRTRVS</sequence>
<protein>
    <recommendedName>
        <fullName evidence="2">HTH marR-type domain-containing protein</fullName>
    </recommendedName>
</protein>
<dbReference type="AlphaFoldDB" id="A0A0F9DVM3"/>
<organism evidence="1">
    <name type="scientific">marine sediment metagenome</name>
    <dbReference type="NCBI Taxonomy" id="412755"/>
    <lineage>
        <taxon>unclassified sequences</taxon>
        <taxon>metagenomes</taxon>
        <taxon>ecological metagenomes</taxon>
    </lineage>
</organism>
<accession>A0A0F9DVM3</accession>
<dbReference type="SUPFAM" id="SSF46785">
    <property type="entry name" value="Winged helix' DNA-binding domain"/>
    <property type="match status" value="1"/>
</dbReference>
<reference evidence="1" key="1">
    <citation type="journal article" date="2015" name="Nature">
        <title>Complex archaea that bridge the gap between prokaryotes and eukaryotes.</title>
        <authorList>
            <person name="Spang A."/>
            <person name="Saw J.H."/>
            <person name="Jorgensen S.L."/>
            <person name="Zaremba-Niedzwiedzka K."/>
            <person name="Martijn J."/>
            <person name="Lind A.E."/>
            <person name="van Eijk R."/>
            <person name="Schleper C."/>
            <person name="Guy L."/>
            <person name="Ettema T.J."/>
        </authorList>
    </citation>
    <scope>NUCLEOTIDE SEQUENCE</scope>
</reference>
<name>A0A0F9DVM3_9ZZZZ</name>
<evidence type="ECO:0008006" key="2">
    <source>
        <dbReference type="Google" id="ProtNLM"/>
    </source>
</evidence>
<proteinExistence type="predicted"/>
<comment type="caution">
    <text evidence="1">The sequence shown here is derived from an EMBL/GenBank/DDBJ whole genome shotgun (WGS) entry which is preliminary data.</text>
</comment>
<dbReference type="InterPro" id="IPR036390">
    <property type="entry name" value="WH_DNA-bd_sf"/>
</dbReference>
<dbReference type="EMBL" id="LAZR01027413">
    <property type="protein sequence ID" value="KKL65809.1"/>
    <property type="molecule type" value="Genomic_DNA"/>
</dbReference>
<dbReference type="InterPro" id="IPR036388">
    <property type="entry name" value="WH-like_DNA-bd_sf"/>
</dbReference>
<gene>
    <name evidence="1" type="ORF">LCGC14_2151260</name>
</gene>